<dbReference type="PANTHER" id="PTHR24421">
    <property type="entry name" value="NITRATE/NITRITE SENSOR PROTEIN NARX-RELATED"/>
    <property type="match status" value="1"/>
</dbReference>
<dbReference type="Gene3D" id="1.20.5.1930">
    <property type="match status" value="1"/>
</dbReference>
<dbReference type="Gene3D" id="3.30.565.10">
    <property type="entry name" value="Histidine kinase-like ATPase, C-terminal domain"/>
    <property type="match status" value="1"/>
</dbReference>
<feature type="transmembrane region" description="Helical" evidence="9">
    <location>
        <begin position="117"/>
        <end position="135"/>
    </location>
</feature>
<dbReference type="InterPro" id="IPR050482">
    <property type="entry name" value="Sensor_HK_TwoCompSys"/>
</dbReference>
<reference evidence="11 12" key="1">
    <citation type="submission" date="2022-05" db="EMBL/GenBank/DDBJ databases">
        <authorList>
            <person name="Jo J.-H."/>
            <person name="Im W.-T."/>
        </authorList>
    </citation>
    <scope>NUCLEOTIDE SEQUENCE [LARGE SCALE GENOMIC DNA]</scope>
    <source>
        <strain evidence="11 12">NSE70-1</strain>
    </source>
</reference>
<keyword evidence="3" id="KW-0808">Transferase</keyword>
<dbReference type="EMBL" id="JAMGBA010000001">
    <property type="protein sequence ID" value="MCL6698258.1"/>
    <property type="molecule type" value="Genomic_DNA"/>
</dbReference>
<evidence type="ECO:0000256" key="5">
    <source>
        <dbReference type="ARBA" id="ARBA00022777"/>
    </source>
</evidence>
<keyword evidence="5 11" id="KW-0418">Kinase</keyword>
<evidence type="ECO:0000259" key="10">
    <source>
        <dbReference type="Pfam" id="PF07730"/>
    </source>
</evidence>
<evidence type="ECO:0000256" key="4">
    <source>
        <dbReference type="ARBA" id="ARBA00022692"/>
    </source>
</evidence>
<accession>A0ABT0RTV3</accession>
<keyword evidence="12" id="KW-1185">Reference proteome</keyword>
<feature type="transmembrane region" description="Helical" evidence="9">
    <location>
        <begin position="12"/>
        <end position="30"/>
    </location>
</feature>
<feature type="transmembrane region" description="Helical" evidence="9">
    <location>
        <begin position="42"/>
        <end position="64"/>
    </location>
</feature>
<keyword evidence="8 9" id="KW-0472">Membrane</keyword>
<keyword evidence="2" id="KW-1003">Cell membrane</keyword>
<dbReference type="InterPro" id="IPR036890">
    <property type="entry name" value="HATPase_C_sf"/>
</dbReference>
<evidence type="ECO:0000256" key="6">
    <source>
        <dbReference type="ARBA" id="ARBA00022989"/>
    </source>
</evidence>
<dbReference type="Pfam" id="PF07730">
    <property type="entry name" value="HisKA_3"/>
    <property type="match status" value="1"/>
</dbReference>
<evidence type="ECO:0000256" key="1">
    <source>
        <dbReference type="ARBA" id="ARBA00004651"/>
    </source>
</evidence>
<comment type="caution">
    <text evidence="11">The sequence shown here is derived from an EMBL/GenBank/DDBJ whole genome shotgun (WGS) entry which is preliminary data.</text>
</comment>
<dbReference type="GO" id="GO:0016301">
    <property type="term" value="F:kinase activity"/>
    <property type="evidence" value="ECO:0007669"/>
    <property type="project" value="UniProtKB-KW"/>
</dbReference>
<keyword evidence="4 9" id="KW-0812">Transmembrane</keyword>
<feature type="domain" description="Signal transduction histidine kinase subgroup 3 dimerisation and phosphoacceptor" evidence="10">
    <location>
        <begin position="346"/>
        <end position="409"/>
    </location>
</feature>
<evidence type="ECO:0000313" key="11">
    <source>
        <dbReference type="EMBL" id="MCL6698258.1"/>
    </source>
</evidence>
<dbReference type="Proteomes" id="UP001203410">
    <property type="component" value="Unassembled WGS sequence"/>
</dbReference>
<proteinExistence type="predicted"/>
<evidence type="ECO:0000256" key="8">
    <source>
        <dbReference type="ARBA" id="ARBA00023136"/>
    </source>
</evidence>
<dbReference type="InterPro" id="IPR011712">
    <property type="entry name" value="Sig_transdc_His_kin_sub3_dim/P"/>
</dbReference>
<gene>
    <name evidence="11" type="ORF">LZ496_05610</name>
</gene>
<dbReference type="SUPFAM" id="SSF55874">
    <property type="entry name" value="ATPase domain of HSP90 chaperone/DNA topoisomerase II/histidine kinase"/>
    <property type="match status" value="1"/>
</dbReference>
<protein>
    <submittedName>
        <fullName evidence="11">Histidine kinase</fullName>
    </submittedName>
</protein>
<feature type="transmembrane region" description="Helical" evidence="9">
    <location>
        <begin position="147"/>
        <end position="165"/>
    </location>
</feature>
<evidence type="ECO:0000256" key="9">
    <source>
        <dbReference type="SAM" id="Phobius"/>
    </source>
</evidence>
<evidence type="ECO:0000313" key="12">
    <source>
        <dbReference type="Proteomes" id="UP001203410"/>
    </source>
</evidence>
<organism evidence="11 12">
    <name type="scientific">Sphingomonas caseinilyticus</name>
    <dbReference type="NCBI Taxonomy" id="2908205"/>
    <lineage>
        <taxon>Bacteria</taxon>
        <taxon>Pseudomonadati</taxon>
        <taxon>Pseudomonadota</taxon>
        <taxon>Alphaproteobacteria</taxon>
        <taxon>Sphingomonadales</taxon>
        <taxon>Sphingomonadaceae</taxon>
        <taxon>Sphingomonas</taxon>
    </lineage>
</organism>
<comment type="subcellular location">
    <subcellularLocation>
        <location evidence="1">Cell membrane</location>
        <topology evidence="1">Multi-pass membrane protein</topology>
    </subcellularLocation>
</comment>
<evidence type="ECO:0000256" key="3">
    <source>
        <dbReference type="ARBA" id="ARBA00022679"/>
    </source>
</evidence>
<keyword evidence="6 9" id="KW-1133">Transmembrane helix</keyword>
<evidence type="ECO:0000256" key="2">
    <source>
        <dbReference type="ARBA" id="ARBA00022475"/>
    </source>
</evidence>
<dbReference type="RefSeq" id="WP_249903604.1">
    <property type="nucleotide sequence ID" value="NZ_JAMGBA010000001.1"/>
</dbReference>
<name>A0ABT0RTV3_9SPHN</name>
<evidence type="ECO:0000256" key="7">
    <source>
        <dbReference type="ARBA" id="ARBA00023012"/>
    </source>
</evidence>
<dbReference type="PANTHER" id="PTHR24421:SF37">
    <property type="entry name" value="SENSOR HISTIDINE KINASE NARS"/>
    <property type="match status" value="1"/>
</dbReference>
<keyword evidence="7" id="KW-0902">Two-component regulatory system</keyword>
<sequence length="543" mass="59561">MGTGLQHSSGRVIALGRLMLATLYLIAVWLDAELPVHQPSATYGLLIVYILFAAAIAVITWSSWWHDARLAGPAHALDIAIFTLLVLLTDGHTSPYFAFFMFVMLSAAIRWGWRATALTAVLLALMFTISGLVDLTPGEQLEPDRFVIRAGHLAILSMILIWFGASRQWPRVAIGEFEINGHPSLDESPLEGGLRSALEGLRSDRGLILWRDQGRDRVTGIAIEGQAVTELESAPSHVDLGINGVPFLYNLAKRRALWRDTDRNLVAFDPYDRIGAESARQLQLAHGLAIPLRADGGEGIMYLEGVRGLSTDHLDAGVQAGARASAHIQRHRLLRAAEENAEARSRLVLARDLHDSVVQFLAGAAFRLEAMKRANSAGRDVDDELNELKQLMLQEQRELRSFITSLRSGPLTAFSDLAKDLKGLATHLSRQWDIKCEFVAKPAELMIPTRIRLDAHQLMREAVANAVRHAGAKSVSVEASAKHDTLQLEFINDGAEFPTRGGRLEMPSSLKDRVEQAGGVLDLARGMGVTKLSINLPIAEATY</sequence>